<proteinExistence type="predicted"/>
<evidence type="ECO:0000313" key="2">
    <source>
        <dbReference type="EMBL" id="CAJ0878065.1"/>
    </source>
</evidence>
<reference evidence="2" key="1">
    <citation type="submission" date="2023-07" db="EMBL/GenBank/DDBJ databases">
        <authorList>
            <person name="Pelsma A.J. K."/>
        </authorList>
    </citation>
    <scope>NUCLEOTIDE SEQUENCE</scope>
</reference>
<dbReference type="EMBL" id="OY288114">
    <property type="protein sequence ID" value="CAJ0878065.1"/>
    <property type="molecule type" value="Genomic_DNA"/>
</dbReference>
<sequence>MDKRVRSPNYPALSLPEAVEKVQMVYRAQHTHGAPREIVVKGMGYAGLNGASATAVSALTKYGLLERSGDELKVSSRAMCIIAPHSPEEKAQALREAAFSPPLFSELADKFPGRMPNEDVLKNYLIRKGFAPGALSSVISAYKETSEMVEQEAGDYDSAHSHPYQEPELQTAATQHTQQLRETYRPQVAVSIDEERQIGRYDFEGGLYVRISASNEIDTEEALEMAETIIRLKRQELQRKKRRESSESAQTDGWHENEDD</sequence>
<dbReference type="AlphaFoldDB" id="A0AA48M3P8"/>
<organism evidence="2">
    <name type="scientific">freshwater sediment metagenome</name>
    <dbReference type="NCBI Taxonomy" id="556182"/>
    <lineage>
        <taxon>unclassified sequences</taxon>
        <taxon>metagenomes</taxon>
        <taxon>ecological metagenomes</taxon>
    </lineage>
</organism>
<protein>
    <submittedName>
        <fullName evidence="2">Uncharacterized protein</fullName>
    </submittedName>
</protein>
<accession>A0AA48M3P8</accession>
<name>A0AA48M3P8_9ZZZZ</name>
<evidence type="ECO:0000256" key="1">
    <source>
        <dbReference type="SAM" id="MobiDB-lite"/>
    </source>
</evidence>
<gene>
    <name evidence="2" type="ORF">AMST5_02935</name>
</gene>
<feature type="region of interest" description="Disordered" evidence="1">
    <location>
        <begin position="235"/>
        <end position="260"/>
    </location>
</feature>